<proteinExistence type="predicted"/>
<dbReference type="AlphaFoldDB" id="A0A8S2U5U7"/>
<dbReference type="EMBL" id="CAJOBH010035544">
    <property type="protein sequence ID" value="CAF4300320.1"/>
    <property type="molecule type" value="Genomic_DNA"/>
</dbReference>
<sequence>PLCKHTNPSSVFYKCSPLKGEKRWWTLEDSEERAGMCGRSAPLYKGYYPVCDPDDPGYSCCSPDGYCGKSEKHCTGLGIDYEKNPDLLVDE</sequence>
<dbReference type="Proteomes" id="UP000681720">
    <property type="component" value="Unassembled WGS sequence"/>
</dbReference>
<dbReference type="EMBL" id="CAJOBJ010063132">
    <property type="protein sequence ID" value="CAF4426866.1"/>
    <property type="molecule type" value="Genomic_DNA"/>
</dbReference>
<evidence type="ECO:0000313" key="1">
    <source>
        <dbReference type="EMBL" id="CAF4300320.1"/>
    </source>
</evidence>
<evidence type="ECO:0008006" key="5">
    <source>
        <dbReference type="Google" id="ProtNLM"/>
    </source>
</evidence>
<comment type="caution">
    <text evidence="1">The sequence shown here is derived from an EMBL/GenBank/DDBJ whole genome shotgun (WGS) entry which is preliminary data.</text>
</comment>
<dbReference type="Proteomes" id="UP000681967">
    <property type="component" value="Unassembled WGS sequence"/>
</dbReference>
<evidence type="ECO:0000313" key="3">
    <source>
        <dbReference type="EMBL" id="CAF4426866.1"/>
    </source>
</evidence>
<organism evidence="1 4">
    <name type="scientific">Rotaria magnacalcarata</name>
    <dbReference type="NCBI Taxonomy" id="392030"/>
    <lineage>
        <taxon>Eukaryota</taxon>
        <taxon>Metazoa</taxon>
        <taxon>Spiralia</taxon>
        <taxon>Gnathifera</taxon>
        <taxon>Rotifera</taxon>
        <taxon>Eurotatoria</taxon>
        <taxon>Bdelloidea</taxon>
        <taxon>Philodinida</taxon>
        <taxon>Philodinidae</taxon>
        <taxon>Rotaria</taxon>
    </lineage>
</organism>
<accession>A0A8S2U5U7</accession>
<protein>
    <recommendedName>
        <fullName evidence="5">Chitin-binding type-1 domain-containing protein</fullName>
    </recommendedName>
</protein>
<feature type="non-terminal residue" evidence="1">
    <location>
        <position position="91"/>
    </location>
</feature>
<dbReference type="Proteomes" id="UP000676336">
    <property type="component" value="Unassembled WGS sequence"/>
</dbReference>
<evidence type="ECO:0000313" key="2">
    <source>
        <dbReference type="EMBL" id="CAF4405149.1"/>
    </source>
</evidence>
<reference evidence="1" key="1">
    <citation type="submission" date="2021-02" db="EMBL/GenBank/DDBJ databases">
        <authorList>
            <person name="Nowell W R."/>
        </authorList>
    </citation>
    <scope>NUCLEOTIDE SEQUENCE</scope>
</reference>
<dbReference type="EMBL" id="CAJOBI010058527">
    <property type="protein sequence ID" value="CAF4405149.1"/>
    <property type="molecule type" value="Genomic_DNA"/>
</dbReference>
<evidence type="ECO:0000313" key="4">
    <source>
        <dbReference type="Proteomes" id="UP000681967"/>
    </source>
</evidence>
<name>A0A8S2U5U7_9BILA</name>
<feature type="non-terminal residue" evidence="1">
    <location>
        <position position="1"/>
    </location>
</feature>
<gene>
    <name evidence="1" type="ORF">BYL167_LOCUS27463</name>
    <name evidence="3" type="ORF">GIL414_LOCUS31356</name>
    <name evidence="2" type="ORF">SMN809_LOCUS30630</name>
</gene>